<protein>
    <submittedName>
        <fullName evidence="1">Uncharacterized protein</fullName>
    </submittedName>
</protein>
<evidence type="ECO:0000313" key="2">
    <source>
        <dbReference type="Proteomes" id="UP000019202"/>
    </source>
</evidence>
<accession>W1IUU6</accession>
<reference evidence="1" key="1">
    <citation type="submission" date="2013-11" db="EMBL/GenBank/DDBJ databases">
        <title>Draft genome sequence and annotation of the entomopathogenic bacteria, Xenorhabdus cabanillasi strain JM26 and Xenorhabdus szentirmai strain DSM 16338.</title>
        <authorList>
            <person name="Gualtieri M."/>
            <person name="Ogier J.C."/>
            <person name="Pages S."/>
            <person name="Givaudan A."/>
            <person name="Gaudriault S."/>
        </authorList>
    </citation>
    <scope>NUCLEOTIDE SEQUENCE [LARGE SCALE GENOMIC DNA]</scope>
    <source>
        <strain evidence="1">DSM 16338</strain>
    </source>
</reference>
<dbReference type="AlphaFoldDB" id="W1IUU6"/>
<sequence>MTGQPIGWIQSLLRGPHRGKGVILDYTRQPIRFNGFALSA</sequence>
<gene>
    <name evidence="1" type="ORF">XSR1_20048</name>
</gene>
<organism evidence="1 2">
    <name type="scientific">Xenorhabdus szentirmaii DSM 16338</name>
    <dbReference type="NCBI Taxonomy" id="1427518"/>
    <lineage>
        <taxon>Bacteria</taxon>
        <taxon>Pseudomonadati</taxon>
        <taxon>Pseudomonadota</taxon>
        <taxon>Gammaproteobacteria</taxon>
        <taxon>Enterobacterales</taxon>
        <taxon>Morganellaceae</taxon>
        <taxon>Xenorhabdus</taxon>
    </lineage>
</organism>
<evidence type="ECO:0000313" key="1">
    <source>
        <dbReference type="EMBL" id="CDL82219.1"/>
    </source>
</evidence>
<name>W1IUU6_9GAMM</name>
<comment type="caution">
    <text evidence="1">The sequence shown here is derived from an EMBL/GenBank/DDBJ whole genome shotgun (WGS) entry which is preliminary data.</text>
</comment>
<proteinExistence type="predicted"/>
<dbReference type="Proteomes" id="UP000019202">
    <property type="component" value="Unassembled WGS sequence"/>
</dbReference>
<keyword evidence="2" id="KW-1185">Reference proteome</keyword>
<dbReference type="EMBL" id="CBXF010000077">
    <property type="protein sequence ID" value="CDL82219.1"/>
    <property type="molecule type" value="Genomic_DNA"/>
</dbReference>